<dbReference type="EMBL" id="GEZM01064508">
    <property type="protein sequence ID" value="JAV68752.1"/>
    <property type="molecule type" value="Transcribed_RNA"/>
</dbReference>
<evidence type="ECO:0000313" key="2">
    <source>
        <dbReference type="EMBL" id="JAV68752.1"/>
    </source>
</evidence>
<feature type="signal peptide" evidence="1">
    <location>
        <begin position="1"/>
        <end position="17"/>
    </location>
</feature>
<keyword evidence="1" id="KW-0732">Signal</keyword>
<organism evidence="2">
    <name type="scientific">Photinus pyralis</name>
    <name type="common">Common eastern firefly</name>
    <name type="synonym">Lampyris pyralis</name>
    <dbReference type="NCBI Taxonomy" id="7054"/>
    <lineage>
        <taxon>Eukaryota</taxon>
        <taxon>Metazoa</taxon>
        <taxon>Ecdysozoa</taxon>
        <taxon>Arthropoda</taxon>
        <taxon>Hexapoda</taxon>
        <taxon>Insecta</taxon>
        <taxon>Pterygota</taxon>
        <taxon>Neoptera</taxon>
        <taxon>Endopterygota</taxon>
        <taxon>Coleoptera</taxon>
        <taxon>Polyphaga</taxon>
        <taxon>Elateriformia</taxon>
        <taxon>Elateroidea</taxon>
        <taxon>Lampyridae</taxon>
        <taxon>Lampyrinae</taxon>
        <taxon>Photinus</taxon>
    </lineage>
</organism>
<evidence type="ECO:0008006" key="3">
    <source>
        <dbReference type="Google" id="ProtNLM"/>
    </source>
</evidence>
<reference evidence="2" key="1">
    <citation type="journal article" date="2016" name="Sci. Rep.">
        <title>Molecular characterization of firefly nuptial gifts: a multi-omics approach sheds light on postcopulatory sexual selection.</title>
        <authorList>
            <person name="Al-Wathiqui N."/>
            <person name="Fallon T.R."/>
            <person name="South A."/>
            <person name="Weng J.K."/>
            <person name="Lewis S.M."/>
        </authorList>
    </citation>
    <scope>NUCLEOTIDE SEQUENCE</scope>
</reference>
<sequence length="129" mass="14973">MRICIVLYVCNLWHTLCVIFDHVQFSVVGTWQFFVGVTEAVDSKLQVKSHSFTVTKWLTRQRELFKNNRTLIFIVRTIRRRRQFVAIVMLVSVLERLVRQATAPTSTRSAHSLEMSPFVGASLPVSYKK</sequence>
<feature type="chain" id="PRO_5011907334" description="Secreted protein" evidence="1">
    <location>
        <begin position="18"/>
        <end position="129"/>
    </location>
</feature>
<name>A0A1Y1L4Z3_PHOPY</name>
<protein>
    <recommendedName>
        <fullName evidence="3">Secreted protein</fullName>
    </recommendedName>
</protein>
<evidence type="ECO:0000256" key="1">
    <source>
        <dbReference type="SAM" id="SignalP"/>
    </source>
</evidence>
<accession>A0A1Y1L4Z3</accession>
<dbReference type="AlphaFoldDB" id="A0A1Y1L4Z3"/>
<dbReference type="EMBL" id="GEZM01064509">
    <property type="protein sequence ID" value="JAV68749.1"/>
    <property type="molecule type" value="Transcribed_RNA"/>
</dbReference>
<proteinExistence type="predicted"/>